<dbReference type="STRING" id="1104324.P186_2253"/>
<dbReference type="GO" id="GO:0016491">
    <property type="term" value="F:oxidoreductase activity"/>
    <property type="evidence" value="ECO:0007669"/>
    <property type="project" value="InterPro"/>
</dbReference>
<accession>G7VBM8</accession>
<feature type="domain" description="FAD/NAD(P)-binding" evidence="1">
    <location>
        <begin position="22"/>
        <end position="233"/>
    </location>
</feature>
<proteinExistence type="predicted"/>
<dbReference type="AlphaFoldDB" id="G7VBM8"/>
<dbReference type="GeneID" id="11593857"/>
<dbReference type="EMBL" id="CP003098">
    <property type="protein sequence ID" value="AET33645.1"/>
    <property type="molecule type" value="Genomic_DNA"/>
</dbReference>
<dbReference type="BioCyc" id="PSP1104324:GJSN-2204-MONOMER"/>
<evidence type="ECO:0000313" key="2">
    <source>
        <dbReference type="EMBL" id="AET33645.1"/>
    </source>
</evidence>
<dbReference type="InterPro" id="IPR023753">
    <property type="entry name" value="FAD/NAD-binding_dom"/>
</dbReference>
<sequence length="469" mass="52166">MSCSSVLYCEPEATREEELSTDILVVGGGLGGLAVAVELKKYGYEPKVVYVGRLGGHHILGDAPRFSDDVDVETFINKAGSLDVSQGFFDGMYLYSGGVRYRVQYRHLVLATGGVDVPITFPGGHKATQKTAEEALAEPPTGRRIVVWGTTEWGLRTALTLRSRGNDVVVLDNSATLRDTKYFEKVRGKIDFPIITAVRVREFQKGALVLEVVTGKKENEVRRIDADLIISAVRLVNPYVPVKLGFKVYYSFELSSLVPRRSNYGELLIVDDRGKAVGGSNVYATGHLYGAVRERHIVEHAKLLAKYIAAKDGVESLDNVKDALDKFLVMLTVEANWLYNLSNRLERGTDGTGRYVEPNVIDVPFWASYWPQIEEAGEVIVCPCDNTPIERVLREIKQLNKLRELKVKITHEETDLLRQMKLPRLSFGEGVCAESVCLTYASIMLGALLSQKPSYFLYGKPEMLYGEVS</sequence>
<dbReference type="SUPFAM" id="SSF51905">
    <property type="entry name" value="FAD/NAD(P)-binding domain"/>
    <property type="match status" value="1"/>
</dbReference>
<dbReference type="eggNOG" id="arCOG01300">
    <property type="taxonomic scope" value="Archaea"/>
</dbReference>
<dbReference type="HOGENOM" id="CLU_580908_0_0_2"/>
<evidence type="ECO:0000313" key="3">
    <source>
        <dbReference type="Proteomes" id="UP000005867"/>
    </source>
</evidence>
<gene>
    <name evidence="2" type="ORF">P186_2253</name>
</gene>
<dbReference type="OrthoDB" id="36306at2157"/>
<dbReference type="Pfam" id="PF07992">
    <property type="entry name" value="Pyr_redox_2"/>
    <property type="match status" value="1"/>
</dbReference>
<dbReference type="Proteomes" id="UP000005867">
    <property type="component" value="Chromosome"/>
</dbReference>
<dbReference type="InterPro" id="IPR036188">
    <property type="entry name" value="FAD/NAD-bd_sf"/>
</dbReference>
<organism evidence="2 3">
    <name type="scientific">Pyrobaculum ferrireducens</name>
    <dbReference type="NCBI Taxonomy" id="1104324"/>
    <lineage>
        <taxon>Archaea</taxon>
        <taxon>Thermoproteota</taxon>
        <taxon>Thermoprotei</taxon>
        <taxon>Thermoproteales</taxon>
        <taxon>Thermoproteaceae</taxon>
        <taxon>Pyrobaculum</taxon>
    </lineage>
</organism>
<dbReference type="RefSeq" id="WP_014289470.1">
    <property type="nucleotide sequence ID" value="NC_016645.1"/>
</dbReference>
<reference evidence="2 3" key="1">
    <citation type="journal article" date="2012" name="J. Bacteriol.">
        <title>Complete genome sequence of strain 1860, a crenarchaeon of the genus pyrobaculum able to grow with various electron acceptors.</title>
        <authorList>
            <person name="Mardanov A.V."/>
            <person name="Gumerov V.M."/>
            <person name="Slobodkina G.B."/>
            <person name="Beletsky A.V."/>
            <person name="Bonch-Osmolovskaya E.A."/>
            <person name="Ravin N.V."/>
            <person name="Skryabin K.G."/>
        </authorList>
    </citation>
    <scope>NUCLEOTIDE SEQUENCE [LARGE SCALE GENOMIC DNA]</scope>
    <source>
        <strain evidence="2 3">1860</strain>
    </source>
</reference>
<name>G7VBM8_9CREN</name>
<dbReference type="KEGG" id="pyr:P186_2253"/>
<evidence type="ECO:0000259" key="1">
    <source>
        <dbReference type="Pfam" id="PF07992"/>
    </source>
</evidence>
<dbReference type="Gene3D" id="3.50.50.60">
    <property type="entry name" value="FAD/NAD(P)-binding domain"/>
    <property type="match status" value="2"/>
</dbReference>
<keyword evidence="3" id="KW-1185">Reference proteome</keyword>
<dbReference type="PRINTS" id="PR00368">
    <property type="entry name" value="FADPNR"/>
</dbReference>
<protein>
    <submittedName>
        <fullName evidence="2">FAD-dependent pyridine nucleotide-disulfide oxidoreductase</fullName>
    </submittedName>
</protein>